<name>A0A1J9RAE8_9EURO</name>
<dbReference type="AlphaFoldDB" id="A0A1J9RAE8"/>
<dbReference type="Proteomes" id="UP000242791">
    <property type="component" value="Unassembled WGS sequence"/>
</dbReference>
<organism evidence="2 3">
    <name type="scientific">Blastomyces percursus</name>
    <dbReference type="NCBI Taxonomy" id="1658174"/>
    <lineage>
        <taxon>Eukaryota</taxon>
        <taxon>Fungi</taxon>
        <taxon>Dikarya</taxon>
        <taxon>Ascomycota</taxon>
        <taxon>Pezizomycotina</taxon>
        <taxon>Eurotiomycetes</taxon>
        <taxon>Eurotiomycetidae</taxon>
        <taxon>Onygenales</taxon>
        <taxon>Ajellomycetaceae</taxon>
        <taxon>Blastomyces</taxon>
    </lineage>
</organism>
<dbReference type="OrthoDB" id="4509126at2759"/>
<dbReference type="VEuPathDB" id="FungiDB:ACJ73_03676"/>
<dbReference type="EMBL" id="LGTZ01000456">
    <property type="protein sequence ID" value="OJD24964.1"/>
    <property type="molecule type" value="Genomic_DNA"/>
</dbReference>
<evidence type="ECO:0000256" key="1">
    <source>
        <dbReference type="SAM" id="MobiDB-lite"/>
    </source>
</evidence>
<comment type="caution">
    <text evidence="2">The sequence shown here is derived from an EMBL/GenBank/DDBJ whole genome shotgun (WGS) entry which is preliminary data.</text>
</comment>
<gene>
    <name evidence="2" type="ORF">ACJ73_03676</name>
</gene>
<keyword evidence="3" id="KW-1185">Reference proteome</keyword>
<sequence>MNVHPQNPPPTTEHATVKNSQKDSPLCIRISTASPSDPTSNEGESLARYLPVEEVKARVMDALQKNTPAEGAKVIGVGTTKTVYIIWFQDELTQKSYELYTFRVGS</sequence>
<dbReference type="STRING" id="1658174.A0A1J9RAE8"/>
<accession>A0A1J9RAE8</accession>
<proteinExistence type="predicted"/>
<evidence type="ECO:0000313" key="2">
    <source>
        <dbReference type="EMBL" id="OJD24964.1"/>
    </source>
</evidence>
<feature type="compositionally biased region" description="Pro residues" evidence="1">
    <location>
        <begin position="1"/>
        <end position="11"/>
    </location>
</feature>
<protein>
    <submittedName>
        <fullName evidence="2">Uncharacterized protein</fullName>
    </submittedName>
</protein>
<feature type="compositionally biased region" description="Polar residues" evidence="1">
    <location>
        <begin position="13"/>
        <end position="23"/>
    </location>
</feature>
<feature type="region of interest" description="Disordered" evidence="1">
    <location>
        <begin position="1"/>
        <end position="23"/>
    </location>
</feature>
<evidence type="ECO:0000313" key="3">
    <source>
        <dbReference type="Proteomes" id="UP000242791"/>
    </source>
</evidence>
<reference evidence="2 3" key="1">
    <citation type="submission" date="2015-08" db="EMBL/GenBank/DDBJ databases">
        <title>Emmonsia species relationships and genome sequence.</title>
        <authorList>
            <person name="Cuomo C.A."/>
            <person name="Schwartz I.S."/>
            <person name="Kenyon C."/>
            <person name="De Hoog G.S."/>
            <person name="Govender N.P."/>
            <person name="Botha A."/>
            <person name="Moreno L."/>
            <person name="De Vries M."/>
            <person name="Munoz J.F."/>
            <person name="Stielow J.B."/>
        </authorList>
    </citation>
    <scope>NUCLEOTIDE SEQUENCE [LARGE SCALE GENOMIC DNA]</scope>
    <source>
        <strain evidence="2 3">EI222</strain>
    </source>
</reference>